<evidence type="ECO:0000313" key="1">
    <source>
        <dbReference type="EMBL" id="TGY96312.1"/>
    </source>
</evidence>
<name>A0AC61RXE3_9FIRM</name>
<accession>A0AC61RXE3</accession>
<reference evidence="1" key="1">
    <citation type="submission" date="2019-04" db="EMBL/GenBank/DDBJ databases">
        <title>Microbes associate with the intestines of laboratory mice.</title>
        <authorList>
            <person name="Navarre W."/>
            <person name="Wong E."/>
            <person name="Huang K."/>
            <person name="Tropini C."/>
            <person name="Ng K."/>
            <person name="Yu B."/>
        </authorList>
    </citation>
    <scope>NUCLEOTIDE SEQUENCE</scope>
    <source>
        <strain evidence="1">NM01_1-7b</strain>
    </source>
</reference>
<evidence type="ECO:0000313" key="2">
    <source>
        <dbReference type="Proteomes" id="UP000304953"/>
    </source>
</evidence>
<protein>
    <submittedName>
        <fullName evidence="1">Uncharacterized protein</fullName>
    </submittedName>
</protein>
<gene>
    <name evidence="1" type="ORF">E5329_10725</name>
</gene>
<proteinExistence type="predicted"/>
<sequence length="151" mass="17053">MMCFMKRIIPLRDFIPSNPRERASLDEFALDEIIIPSASVPEEKVRNVIAIGPMRGYNASFQIENGGINDFYEEFSKLPESSLLEVTFDDEGYERFASQMNNLQTIVIIIFLVGCVSVIASSAFLLYSAIIRQRRRTAIEQAFGKSPMKGC</sequence>
<comment type="caution">
    <text evidence="1">The sequence shown here is derived from an EMBL/GenBank/DDBJ whole genome shotgun (WGS) entry which is preliminary data.</text>
</comment>
<keyword evidence="2" id="KW-1185">Reference proteome</keyword>
<organism evidence="1 2">
    <name type="scientific">Petralouisia muris</name>
    <dbReference type="NCBI Taxonomy" id="3032872"/>
    <lineage>
        <taxon>Bacteria</taxon>
        <taxon>Bacillati</taxon>
        <taxon>Bacillota</taxon>
        <taxon>Clostridia</taxon>
        <taxon>Lachnospirales</taxon>
        <taxon>Lachnospiraceae</taxon>
        <taxon>Petralouisia</taxon>
    </lineage>
</organism>
<dbReference type="Proteomes" id="UP000304953">
    <property type="component" value="Unassembled WGS sequence"/>
</dbReference>
<dbReference type="EMBL" id="SRYA01000018">
    <property type="protein sequence ID" value="TGY96312.1"/>
    <property type="molecule type" value="Genomic_DNA"/>
</dbReference>